<evidence type="ECO:0000256" key="9">
    <source>
        <dbReference type="ARBA" id="ARBA00012523"/>
    </source>
</evidence>
<evidence type="ECO:0000256" key="13">
    <source>
        <dbReference type="ARBA" id="ARBA00022777"/>
    </source>
</evidence>
<name>A0A939T4I6_9ACTN</name>
<evidence type="ECO:0000256" key="14">
    <source>
        <dbReference type="ARBA" id="ARBA00022840"/>
    </source>
</evidence>
<evidence type="ECO:0000256" key="4">
    <source>
        <dbReference type="ARBA" id="ARBA00003889"/>
    </source>
</evidence>
<evidence type="ECO:0000256" key="5">
    <source>
        <dbReference type="ARBA" id="ARBA00004692"/>
    </source>
</evidence>
<comment type="catalytic activity">
    <reaction evidence="2">
        <text>adenosylcob(III)inamide phosphate + GTP + H(+) = adenosylcob(III)inamide-GDP + diphosphate</text>
        <dbReference type="Rhea" id="RHEA:22712"/>
        <dbReference type="ChEBI" id="CHEBI:15378"/>
        <dbReference type="ChEBI" id="CHEBI:33019"/>
        <dbReference type="ChEBI" id="CHEBI:37565"/>
        <dbReference type="ChEBI" id="CHEBI:58502"/>
        <dbReference type="ChEBI" id="CHEBI:60487"/>
        <dbReference type="EC" id="2.7.7.62"/>
    </reaction>
</comment>
<evidence type="ECO:0000256" key="11">
    <source>
        <dbReference type="ARBA" id="ARBA00022679"/>
    </source>
</evidence>
<evidence type="ECO:0000256" key="16">
    <source>
        <dbReference type="ARBA" id="ARBA00029570"/>
    </source>
</evidence>
<comment type="caution">
    <text evidence="18">The sequence shown here is derived from an EMBL/GenBank/DDBJ whole genome shotgun (WGS) entry which is preliminary data.</text>
</comment>
<dbReference type="PANTHER" id="PTHR34848:SF1">
    <property type="entry name" value="BIFUNCTIONAL ADENOSYLCOBALAMIN BIOSYNTHESIS PROTEIN COBU"/>
    <property type="match status" value="1"/>
</dbReference>
<keyword evidence="18" id="KW-0548">Nucleotidyltransferase</keyword>
<evidence type="ECO:0000256" key="17">
    <source>
        <dbReference type="ARBA" id="ARBA00030571"/>
    </source>
</evidence>
<dbReference type="EMBL" id="JAGEOJ010000016">
    <property type="protein sequence ID" value="MBO2452601.1"/>
    <property type="molecule type" value="Genomic_DNA"/>
</dbReference>
<dbReference type="GO" id="GO:0005525">
    <property type="term" value="F:GTP binding"/>
    <property type="evidence" value="ECO:0007669"/>
    <property type="project" value="UniProtKB-KW"/>
</dbReference>
<keyword evidence="10" id="KW-0169">Cobalamin biosynthesis</keyword>
<dbReference type="GO" id="GO:0043752">
    <property type="term" value="F:adenosylcobinamide kinase activity"/>
    <property type="evidence" value="ECO:0007669"/>
    <property type="project" value="UniProtKB-EC"/>
</dbReference>
<comment type="function">
    <text evidence="4">Catalyzes ATP-dependent phosphorylation of adenosylcobinamide and addition of GMP to adenosylcobinamide phosphate.</text>
</comment>
<dbReference type="AlphaFoldDB" id="A0A939T4I6"/>
<evidence type="ECO:0000256" key="3">
    <source>
        <dbReference type="ARBA" id="ARBA00001522"/>
    </source>
</evidence>
<sequence>MDIDLQGIAGPDGWPAPGCRCASCNRLRTAGVRYEPTTIVIEGVPLDECSRWAVPGGHDVRSASGRRILVAAAAGARPEPVAEIVYDAALLDLVGCPDHLGRLRHAGAVTAATEIMAVHVDHRVPSPAELERRLAFWLPPREGPHRTLLLGGARSGKSAEAELRLMADPYVTYVATGMRSPDDPEWTARIAAHRRRRPSWWQTIETTDLAHTIESTAGAMLIDGIGSWLAAAMGETDAWDDPARVIPRMDELVGAWRATAARIVAVTDEVGLSLVPTTPVGRAFRDALGHLNQRLAAESEEAALVVAGRVKAL</sequence>
<accession>A0A939T4I6</accession>
<evidence type="ECO:0000313" key="18">
    <source>
        <dbReference type="EMBL" id="MBO2452601.1"/>
    </source>
</evidence>
<evidence type="ECO:0000256" key="10">
    <source>
        <dbReference type="ARBA" id="ARBA00022573"/>
    </source>
</evidence>
<evidence type="ECO:0000256" key="6">
    <source>
        <dbReference type="ARBA" id="ARBA00005159"/>
    </source>
</evidence>
<dbReference type="PANTHER" id="PTHR34848">
    <property type="match status" value="1"/>
</dbReference>
<dbReference type="Gene3D" id="3.40.50.300">
    <property type="entry name" value="P-loop containing nucleotide triphosphate hydrolases"/>
    <property type="match status" value="1"/>
</dbReference>
<reference evidence="18" key="1">
    <citation type="submission" date="2021-03" db="EMBL/GenBank/DDBJ databases">
        <authorList>
            <person name="Kanchanasin P."/>
            <person name="Saeng-In P."/>
            <person name="Phongsopitanun W."/>
            <person name="Yuki M."/>
            <person name="Kudo T."/>
            <person name="Ohkuma M."/>
            <person name="Tanasupawat S."/>
        </authorList>
    </citation>
    <scope>NUCLEOTIDE SEQUENCE</scope>
    <source>
        <strain evidence="18">GKU 128</strain>
    </source>
</reference>
<dbReference type="InterPro" id="IPR003203">
    <property type="entry name" value="CobU/CobP"/>
</dbReference>
<keyword evidence="12" id="KW-0547">Nucleotide-binding</keyword>
<dbReference type="GO" id="GO:0008820">
    <property type="term" value="F:cobinamide phosphate guanylyltransferase activity"/>
    <property type="evidence" value="ECO:0007669"/>
    <property type="project" value="UniProtKB-EC"/>
</dbReference>
<evidence type="ECO:0000256" key="7">
    <source>
        <dbReference type="ARBA" id="ARBA00007490"/>
    </source>
</evidence>
<gene>
    <name evidence="18" type="ORF">J4573_36300</name>
</gene>
<dbReference type="Pfam" id="PF02283">
    <property type="entry name" value="CobU"/>
    <property type="match status" value="1"/>
</dbReference>
<comment type="catalytic activity">
    <reaction evidence="1">
        <text>adenosylcob(III)inamide + ATP = adenosylcob(III)inamide phosphate + ADP + H(+)</text>
        <dbReference type="Rhea" id="RHEA:15769"/>
        <dbReference type="ChEBI" id="CHEBI:2480"/>
        <dbReference type="ChEBI" id="CHEBI:15378"/>
        <dbReference type="ChEBI" id="CHEBI:30616"/>
        <dbReference type="ChEBI" id="CHEBI:58502"/>
        <dbReference type="ChEBI" id="CHEBI:456216"/>
        <dbReference type="EC" id="2.7.1.156"/>
    </reaction>
</comment>
<keyword evidence="19" id="KW-1185">Reference proteome</keyword>
<evidence type="ECO:0000256" key="2">
    <source>
        <dbReference type="ARBA" id="ARBA00000711"/>
    </source>
</evidence>
<protein>
    <recommendedName>
        <fullName evidence="16">Adenosylcobinamide kinase</fullName>
        <ecNumber evidence="8">2.7.1.156</ecNumber>
        <ecNumber evidence="9">2.7.7.62</ecNumber>
    </recommendedName>
    <alternativeName>
        <fullName evidence="17">Adenosylcobinamide-phosphate guanylyltransferase</fullName>
    </alternativeName>
</protein>
<comment type="pathway">
    <text evidence="6">Cofactor biosynthesis; adenosylcobalamin biosynthesis; adenosylcobalamin from cob(II)yrinate a,c-diamide: step 5/7.</text>
</comment>
<organism evidence="18 19">
    <name type="scientific">Actinomadura barringtoniae</name>
    <dbReference type="NCBI Taxonomy" id="1427535"/>
    <lineage>
        <taxon>Bacteria</taxon>
        <taxon>Bacillati</taxon>
        <taxon>Actinomycetota</taxon>
        <taxon>Actinomycetes</taxon>
        <taxon>Streptosporangiales</taxon>
        <taxon>Thermomonosporaceae</taxon>
        <taxon>Actinomadura</taxon>
    </lineage>
</organism>
<evidence type="ECO:0000256" key="15">
    <source>
        <dbReference type="ARBA" id="ARBA00023134"/>
    </source>
</evidence>
<dbReference type="GO" id="GO:0009236">
    <property type="term" value="P:cobalamin biosynthetic process"/>
    <property type="evidence" value="ECO:0007669"/>
    <property type="project" value="UniProtKB-KW"/>
</dbReference>
<keyword evidence="11" id="KW-0808">Transferase</keyword>
<dbReference type="RefSeq" id="WP_208260605.1">
    <property type="nucleotide sequence ID" value="NZ_JAGEOJ010000016.1"/>
</dbReference>
<dbReference type="InterPro" id="IPR027417">
    <property type="entry name" value="P-loop_NTPase"/>
</dbReference>
<keyword evidence="14" id="KW-0067">ATP-binding</keyword>
<proteinExistence type="inferred from homology"/>
<keyword evidence="15" id="KW-0342">GTP-binding</keyword>
<evidence type="ECO:0000313" key="19">
    <source>
        <dbReference type="Proteomes" id="UP000669179"/>
    </source>
</evidence>
<dbReference type="Proteomes" id="UP000669179">
    <property type="component" value="Unassembled WGS sequence"/>
</dbReference>
<evidence type="ECO:0000256" key="1">
    <source>
        <dbReference type="ARBA" id="ARBA00000312"/>
    </source>
</evidence>
<comment type="similarity">
    <text evidence="7">Belongs to the CobU/CobP family.</text>
</comment>
<dbReference type="GO" id="GO:0005524">
    <property type="term" value="F:ATP binding"/>
    <property type="evidence" value="ECO:0007669"/>
    <property type="project" value="UniProtKB-KW"/>
</dbReference>
<dbReference type="EC" id="2.7.7.62" evidence="9"/>
<evidence type="ECO:0000256" key="8">
    <source>
        <dbReference type="ARBA" id="ARBA00012016"/>
    </source>
</evidence>
<evidence type="ECO:0000256" key="12">
    <source>
        <dbReference type="ARBA" id="ARBA00022741"/>
    </source>
</evidence>
<dbReference type="EC" id="2.7.1.156" evidence="8"/>
<keyword evidence="13 18" id="KW-0418">Kinase</keyword>
<comment type="catalytic activity">
    <reaction evidence="3">
        <text>adenosylcob(III)inamide + GTP = adenosylcob(III)inamide phosphate + GDP + H(+)</text>
        <dbReference type="Rhea" id="RHEA:15765"/>
        <dbReference type="ChEBI" id="CHEBI:2480"/>
        <dbReference type="ChEBI" id="CHEBI:15378"/>
        <dbReference type="ChEBI" id="CHEBI:37565"/>
        <dbReference type="ChEBI" id="CHEBI:58189"/>
        <dbReference type="ChEBI" id="CHEBI:58502"/>
        <dbReference type="EC" id="2.7.1.156"/>
    </reaction>
</comment>
<dbReference type="SUPFAM" id="SSF52540">
    <property type="entry name" value="P-loop containing nucleoside triphosphate hydrolases"/>
    <property type="match status" value="1"/>
</dbReference>
<comment type="pathway">
    <text evidence="5">Cofactor biosynthesis; adenosylcobalamin biosynthesis; adenosylcobalamin from cob(II)yrinate a,c-diamide: step 6/7.</text>
</comment>